<evidence type="ECO:0000313" key="2">
    <source>
        <dbReference type="Proteomes" id="UP001596337"/>
    </source>
</evidence>
<dbReference type="Proteomes" id="UP001596337">
    <property type="component" value="Unassembled WGS sequence"/>
</dbReference>
<sequence>MSKAAIVVLADVETHGDLGRAVNALVATKEFKDAGDEVRLIFDGAGTQWPGILSDPGHKSHKLYEAVRDVVAGACGFCAGAFHAEASVKEADVHLLHEYEGHPSIRGLVNDGFHVITF</sequence>
<dbReference type="EMBL" id="JBHSXX010000001">
    <property type="protein sequence ID" value="MFC6870236.1"/>
    <property type="molecule type" value="Genomic_DNA"/>
</dbReference>
<keyword evidence="2" id="KW-1185">Reference proteome</keyword>
<name>A0ABW2C4G6_9PSEU</name>
<reference evidence="2" key="1">
    <citation type="journal article" date="2019" name="Int. J. Syst. Evol. Microbiol.">
        <title>The Global Catalogue of Microorganisms (GCM) 10K type strain sequencing project: providing services to taxonomists for standard genome sequencing and annotation.</title>
        <authorList>
            <consortium name="The Broad Institute Genomics Platform"/>
            <consortium name="The Broad Institute Genome Sequencing Center for Infectious Disease"/>
            <person name="Wu L."/>
            <person name="Ma J."/>
        </authorList>
    </citation>
    <scope>NUCLEOTIDE SEQUENCE [LARGE SCALE GENOMIC DNA]</scope>
    <source>
        <strain evidence="2">KCTC 32255</strain>
    </source>
</reference>
<dbReference type="RefSeq" id="WP_345389546.1">
    <property type="nucleotide sequence ID" value="NZ_BAABLA010000002.1"/>
</dbReference>
<gene>
    <name evidence="1" type="ORF">ACFQGD_24160</name>
</gene>
<evidence type="ECO:0000313" key="1">
    <source>
        <dbReference type="EMBL" id="MFC6870236.1"/>
    </source>
</evidence>
<accession>A0ABW2C4G6</accession>
<protein>
    <recommendedName>
        <fullName evidence="3">DsrE/DsrF-like family protein</fullName>
    </recommendedName>
</protein>
<proteinExistence type="predicted"/>
<comment type="caution">
    <text evidence="1">The sequence shown here is derived from an EMBL/GenBank/DDBJ whole genome shotgun (WGS) entry which is preliminary data.</text>
</comment>
<evidence type="ECO:0008006" key="3">
    <source>
        <dbReference type="Google" id="ProtNLM"/>
    </source>
</evidence>
<organism evidence="1 2">
    <name type="scientific">Haloechinothrix salitolerans</name>
    <dbReference type="NCBI Taxonomy" id="926830"/>
    <lineage>
        <taxon>Bacteria</taxon>
        <taxon>Bacillati</taxon>
        <taxon>Actinomycetota</taxon>
        <taxon>Actinomycetes</taxon>
        <taxon>Pseudonocardiales</taxon>
        <taxon>Pseudonocardiaceae</taxon>
        <taxon>Haloechinothrix</taxon>
    </lineage>
</organism>